<dbReference type="RefSeq" id="WP_073217406.1">
    <property type="nucleotide sequence ID" value="NZ_FNNS01000011.1"/>
</dbReference>
<dbReference type="STRING" id="797419.SAMN05216556_1115"/>
<dbReference type="AlphaFoldDB" id="A0A1M6GKU7"/>
<protein>
    <submittedName>
        <fullName evidence="1">Uncharacterized protein</fullName>
    </submittedName>
</protein>
<evidence type="ECO:0000313" key="2">
    <source>
        <dbReference type="Proteomes" id="UP000184172"/>
    </source>
</evidence>
<name>A0A1M6GKU7_9FLAO</name>
<evidence type="ECO:0000313" key="1">
    <source>
        <dbReference type="EMBL" id="SHJ10533.1"/>
    </source>
</evidence>
<sequence length="251" mass="27967">MAKQKGILKLKGTMGDVTFYKTADGYLAREKGGVDKNRIMSDPKFKRTRENGMEFGTAGKAGQLIRKANRLLLRQASDNRVISRLVRSLMLVIQSDTINRRGLRTVQDGDMSLLHRFDFNQKAKLDTVFFSGYSHTFDRMTGLYEVEIADFVPKDTIEAPRGTTHIKISAAVSALDFLGRSFEEDHDETPMIPWDDVPQAAITLTANVSGGSLLPILQLIGVSFYQEVNGEMYLLRNGVFNALSIVGVDQV</sequence>
<proteinExistence type="predicted"/>
<reference evidence="2" key="1">
    <citation type="submission" date="2016-11" db="EMBL/GenBank/DDBJ databases">
        <authorList>
            <person name="Varghese N."/>
            <person name="Submissions S."/>
        </authorList>
    </citation>
    <scope>NUCLEOTIDE SEQUENCE [LARGE SCALE GENOMIC DNA]</scope>
    <source>
        <strain evidence="2">DSM 26349</strain>
    </source>
</reference>
<organism evidence="1 2">
    <name type="scientific">Aequorivita viscosa</name>
    <dbReference type="NCBI Taxonomy" id="797419"/>
    <lineage>
        <taxon>Bacteria</taxon>
        <taxon>Pseudomonadati</taxon>
        <taxon>Bacteroidota</taxon>
        <taxon>Flavobacteriia</taxon>
        <taxon>Flavobacteriales</taxon>
        <taxon>Flavobacteriaceae</taxon>
        <taxon>Aequorivita</taxon>
    </lineage>
</organism>
<keyword evidence="2" id="KW-1185">Reference proteome</keyword>
<dbReference type="EMBL" id="FQYV01000009">
    <property type="protein sequence ID" value="SHJ10533.1"/>
    <property type="molecule type" value="Genomic_DNA"/>
</dbReference>
<dbReference type="Proteomes" id="UP000184172">
    <property type="component" value="Unassembled WGS sequence"/>
</dbReference>
<gene>
    <name evidence="1" type="ORF">SAMN04487908_109109</name>
</gene>
<accession>A0A1M6GKU7</accession>
<dbReference type="OrthoDB" id="645138at2"/>